<sequence length="162" mass="18085">MTGKIYLKNDKFLIRSAKLDDAVAIRKMVFRTFVEYGIAADPDEDDRDIMSFGQPKDNVVEMVTVFGDLPVGSAILTSNGDSRVKLTKLYLDRNFRGFGAGRAMLDTAVATAKSMGYDEIFLKTRALYKEAVELYESTGWARGADQPGPGPDRMYYIIFPKS</sequence>
<evidence type="ECO:0000259" key="2">
    <source>
        <dbReference type="PROSITE" id="PS51186"/>
    </source>
</evidence>
<dbReference type="Pfam" id="PF00583">
    <property type="entry name" value="Acetyltransf_1"/>
    <property type="match status" value="1"/>
</dbReference>
<feature type="domain" description="N-acetyltransferase" evidence="2">
    <location>
        <begin position="12"/>
        <end position="162"/>
    </location>
</feature>
<dbReference type="PANTHER" id="PTHR13947:SF37">
    <property type="entry name" value="LD18367P"/>
    <property type="match status" value="1"/>
</dbReference>
<dbReference type="InterPro" id="IPR000182">
    <property type="entry name" value="GNAT_dom"/>
</dbReference>
<comment type="caution">
    <text evidence="3">The sequence shown here is derived from an EMBL/GenBank/DDBJ whole genome shotgun (WGS) entry which is preliminary data.</text>
</comment>
<dbReference type="PROSITE" id="PS51186">
    <property type="entry name" value="GNAT"/>
    <property type="match status" value="1"/>
</dbReference>
<accession>A0ABS6Q013</accession>
<protein>
    <submittedName>
        <fullName evidence="3">GNAT family N-acetyltransferase</fullName>
    </submittedName>
</protein>
<evidence type="ECO:0000313" key="4">
    <source>
        <dbReference type="Proteomes" id="UP000886900"/>
    </source>
</evidence>
<dbReference type="CDD" id="cd04301">
    <property type="entry name" value="NAT_SF"/>
    <property type="match status" value="1"/>
</dbReference>
<name>A0ABS6Q013_9PSED</name>
<reference evidence="3" key="1">
    <citation type="submission" date="2021-06" db="EMBL/GenBank/DDBJ databases">
        <title>Updating the genus Pseudomonas: Description of 43 new species and partition of the Pseudomonas putida group.</title>
        <authorList>
            <person name="Girard L."/>
            <person name="Lood C."/>
            <person name="Vandamme P."/>
            <person name="Rokni-Zadeh H."/>
            <person name="Van Noort V."/>
            <person name="Hofte M."/>
            <person name="Lavigne R."/>
            <person name="De Mot R."/>
        </authorList>
    </citation>
    <scope>NUCLEOTIDE SEQUENCE</scope>
    <source>
        <strain evidence="3">SWRI79</strain>
    </source>
</reference>
<keyword evidence="4" id="KW-1185">Reference proteome</keyword>
<evidence type="ECO:0000313" key="3">
    <source>
        <dbReference type="EMBL" id="MBV4466063.1"/>
    </source>
</evidence>
<gene>
    <name evidence="3" type="ORF">KVG95_22350</name>
</gene>
<dbReference type="InterPro" id="IPR050769">
    <property type="entry name" value="NAT_camello-type"/>
</dbReference>
<dbReference type="RefSeq" id="WP_217857997.1">
    <property type="nucleotide sequence ID" value="NZ_JAHSTV010000011.1"/>
</dbReference>
<dbReference type="Proteomes" id="UP000886900">
    <property type="component" value="Unassembled WGS sequence"/>
</dbReference>
<proteinExistence type="predicted"/>
<organism evidence="3 4">
    <name type="scientific">Pseudomonas farris</name>
    <dbReference type="NCBI Taxonomy" id="2841207"/>
    <lineage>
        <taxon>Bacteria</taxon>
        <taxon>Pseudomonadati</taxon>
        <taxon>Pseudomonadota</taxon>
        <taxon>Gammaproteobacteria</taxon>
        <taxon>Pseudomonadales</taxon>
        <taxon>Pseudomonadaceae</taxon>
        <taxon>Pseudomonas</taxon>
    </lineage>
</organism>
<dbReference type="PANTHER" id="PTHR13947">
    <property type="entry name" value="GNAT FAMILY N-ACETYLTRANSFERASE"/>
    <property type="match status" value="1"/>
</dbReference>
<keyword evidence="1" id="KW-0808">Transferase</keyword>
<evidence type="ECO:0000256" key="1">
    <source>
        <dbReference type="ARBA" id="ARBA00022679"/>
    </source>
</evidence>
<dbReference type="EMBL" id="JAHSTV010000011">
    <property type="protein sequence ID" value="MBV4466063.1"/>
    <property type="molecule type" value="Genomic_DNA"/>
</dbReference>